<evidence type="ECO:0000313" key="3">
    <source>
        <dbReference type="Proteomes" id="UP000053477"/>
    </source>
</evidence>
<dbReference type="InParanoid" id="A0A0H2R903"/>
<feature type="transmembrane region" description="Helical" evidence="1">
    <location>
        <begin position="12"/>
        <end position="32"/>
    </location>
</feature>
<gene>
    <name evidence="2" type="ORF">SCHPADRAFT_707063</name>
</gene>
<keyword evidence="3" id="KW-1185">Reference proteome</keyword>
<dbReference type="EMBL" id="KQ086255">
    <property type="protein sequence ID" value="KLO05908.1"/>
    <property type="molecule type" value="Genomic_DNA"/>
</dbReference>
<dbReference type="Proteomes" id="UP000053477">
    <property type="component" value="Unassembled WGS sequence"/>
</dbReference>
<keyword evidence="1" id="KW-0812">Transmembrane</keyword>
<reference evidence="2 3" key="1">
    <citation type="submission" date="2015-04" db="EMBL/GenBank/DDBJ databases">
        <title>Complete genome sequence of Schizopora paradoxa KUC8140, a cosmopolitan wood degrader in East Asia.</title>
        <authorList>
            <consortium name="DOE Joint Genome Institute"/>
            <person name="Min B."/>
            <person name="Park H."/>
            <person name="Jang Y."/>
            <person name="Kim J.-J."/>
            <person name="Kim K.H."/>
            <person name="Pangilinan J."/>
            <person name="Lipzen A."/>
            <person name="Riley R."/>
            <person name="Grigoriev I.V."/>
            <person name="Spatafora J.W."/>
            <person name="Choi I.-G."/>
        </authorList>
    </citation>
    <scope>NUCLEOTIDE SEQUENCE [LARGE SCALE GENOMIC DNA]</scope>
    <source>
        <strain evidence="2 3">KUC8140</strain>
    </source>
</reference>
<sequence length="70" mass="7983">MCSESWYQRSRRLRVLGSLISSVNCISNVFIFNPTEAANTSSSNLEDIHPSTFWFFVELVALQVLGFLRP</sequence>
<organism evidence="2 3">
    <name type="scientific">Schizopora paradoxa</name>
    <dbReference type="NCBI Taxonomy" id="27342"/>
    <lineage>
        <taxon>Eukaryota</taxon>
        <taxon>Fungi</taxon>
        <taxon>Dikarya</taxon>
        <taxon>Basidiomycota</taxon>
        <taxon>Agaricomycotina</taxon>
        <taxon>Agaricomycetes</taxon>
        <taxon>Hymenochaetales</taxon>
        <taxon>Schizoporaceae</taxon>
        <taxon>Schizopora</taxon>
    </lineage>
</organism>
<feature type="transmembrane region" description="Helical" evidence="1">
    <location>
        <begin position="52"/>
        <end position="68"/>
    </location>
</feature>
<keyword evidence="1" id="KW-1133">Transmembrane helix</keyword>
<dbReference type="AlphaFoldDB" id="A0A0H2R903"/>
<evidence type="ECO:0000313" key="2">
    <source>
        <dbReference type="EMBL" id="KLO05908.1"/>
    </source>
</evidence>
<name>A0A0H2R903_9AGAM</name>
<evidence type="ECO:0000256" key="1">
    <source>
        <dbReference type="SAM" id="Phobius"/>
    </source>
</evidence>
<keyword evidence="1" id="KW-0472">Membrane</keyword>
<proteinExistence type="predicted"/>
<accession>A0A0H2R903</accession>
<protein>
    <submittedName>
        <fullName evidence="2">Uncharacterized protein</fullName>
    </submittedName>
</protein>